<feature type="non-terminal residue" evidence="1">
    <location>
        <position position="28"/>
    </location>
</feature>
<gene>
    <name evidence="1" type="ORF">LCGC14_2719970</name>
</gene>
<protein>
    <submittedName>
        <fullName evidence="1">Uncharacterized protein</fullName>
    </submittedName>
</protein>
<accession>A0A0F9BJH5</accession>
<evidence type="ECO:0000313" key="1">
    <source>
        <dbReference type="EMBL" id="KKK90739.1"/>
    </source>
</evidence>
<sequence>MPLSRPVPLMIQGMAWIWEYVFLTQRRW</sequence>
<reference evidence="1" key="1">
    <citation type="journal article" date="2015" name="Nature">
        <title>Complex archaea that bridge the gap between prokaryotes and eukaryotes.</title>
        <authorList>
            <person name="Spang A."/>
            <person name="Saw J.H."/>
            <person name="Jorgensen S.L."/>
            <person name="Zaremba-Niedzwiedzka K."/>
            <person name="Martijn J."/>
            <person name="Lind A.E."/>
            <person name="van Eijk R."/>
            <person name="Schleper C."/>
            <person name="Guy L."/>
            <person name="Ettema T.J."/>
        </authorList>
    </citation>
    <scope>NUCLEOTIDE SEQUENCE</scope>
</reference>
<dbReference type="AlphaFoldDB" id="A0A0F9BJH5"/>
<comment type="caution">
    <text evidence="1">The sequence shown here is derived from an EMBL/GenBank/DDBJ whole genome shotgun (WGS) entry which is preliminary data.</text>
</comment>
<name>A0A0F9BJH5_9ZZZZ</name>
<dbReference type="EMBL" id="LAZR01048962">
    <property type="protein sequence ID" value="KKK90739.1"/>
    <property type="molecule type" value="Genomic_DNA"/>
</dbReference>
<organism evidence="1">
    <name type="scientific">marine sediment metagenome</name>
    <dbReference type="NCBI Taxonomy" id="412755"/>
    <lineage>
        <taxon>unclassified sequences</taxon>
        <taxon>metagenomes</taxon>
        <taxon>ecological metagenomes</taxon>
    </lineage>
</organism>
<proteinExistence type="predicted"/>